<dbReference type="GeneID" id="43595340"/>
<dbReference type="PANTHER" id="PTHR37540">
    <property type="entry name" value="TRANSCRIPTION FACTOR (ACR-2), PUTATIVE-RELATED-RELATED"/>
    <property type="match status" value="1"/>
</dbReference>
<organism evidence="1 2">
    <name type="scientific">Venustampulla echinocandica</name>
    <dbReference type="NCBI Taxonomy" id="2656787"/>
    <lineage>
        <taxon>Eukaryota</taxon>
        <taxon>Fungi</taxon>
        <taxon>Dikarya</taxon>
        <taxon>Ascomycota</taxon>
        <taxon>Pezizomycotina</taxon>
        <taxon>Leotiomycetes</taxon>
        <taxon>Helotiales</taxon>
        <taxon>Pleuroascaceae</taxon>
        <taxon>Venustampulla</taxon>
    </lineage>
</organism>
<protein>
    <recommendedName>
        <fullName evidence="3">Transcription factor domain-containing protein</fullName>
    </recommendedName>
</protein>
<sequence length="340" mass="38558">MFSVRAFVESALHDKLSTLACFHYGQTLQILQARLNEFDQTSAISDSTIMVVITLAQAAELTGDFAAVENHIKGLEKIVNLRGGVRELNTHNNTQVKVCRADLAYALLSGNRPRLLGEGISWDCYIADRGLIQCSHQPHDANIRAFAETVMDARLHNALRDLHAFSCLSNCAYQTTRKLSPETYNEMMISILYRLTHLSFKSDYLQEAMRVGLLAFSSAIFMQRQFMEQPYDNLLNLYNKALSRLRKSTDIDLPIPIVLWMTMLSNVVAPKELSRVDWRSVWLDEAVSRAGIDSWSQAREILKSVMWIDFIHDRLGKKVCESAMSRLGRPPRVDVLCTSL</sequence>
<reference evidence="1 2" key="1">
    <citation type="journal article" date="2018" name="IMA Fungus">
        <title>IMA Genome-F 9: Draft genome sequence of Annulohypoxylon stygium, Aspergillus mulundensis, Berkeleyomyces basicola (syn. Thielaviopsis basicola), Ceratocystis smalleyi, two Cercospora beticola strains, Coleophoma cylindrospora, Fusarium fracticaudum, Phialophora cf. hyalina, and Morchella septimelata.</title>
        <authorList>
            <person name="Wingfield B.D."/>
            <person name="Bills G.F."/>
            <person name="Dong Y."/>
            <person name="Huang W."/>
            <person name="Nel W.J."/>
            <person name="Swalarsk-Parry B.S."/>
            <person name="Vaghefi N."/>
            <person name="Wilken P.M."/>
            <person name="An Z."/>
            <person name="de Beer Z.W."/>
            <person name="De Vos L."/>
            <person name="Chen L."/>
            <person name="Duong T.A."/>
            <person name="Gao Y."/>
            <person name="Hammerbacher A."/>
            <person name="Kikkert J.R."/>
            <person name="Li Y."/>
            <person name="Li H."/>
            <person name="Li K."/>
            <person name="Li Q."/>
            <person name="Liu X."/>
            <person name="Ma X."/>
            <person name="Naidoo K."/>
            <person name="Pethybridge S.J."/>
            <person name="Sun J."/>
            <person name="Steenkamp E.T."/>
            <person name="van der Nest M.A."/>
            <person name="van Wyk S."/>
            <person name="Wingfield M.J."/>
            <person name="Xiong C."/>
            <person name="Yue Q."/>
            <person name="Zhang X."/>
        </authorList>
    </citation>
    <scope>NUCLEOTIDE SEQUENCE [LARGE SCALE GENOMIC DNA]</scope>
    <source>
        <strain evidence="1 2">BP 5553</strain>
    </source>
</reference>
<dbReference type="OrthoDB" id="5376287at2759"/>
<keyword evidence="2" id="KW-1185">Reference proteome</keyword>
<evidence type="ECO:0000313" key="1">
    <source>
        <dbReference type="EMBL" id="RDL42512.1"/>
    </source>
</evidence>
<accession>A0A370U410</accession>
<name>A0A370U410_9HELO</name>
<comment type="caution">
    <text evidence="1">The sequence shown here is derived from an EMBL/GenBank/DDBJ whole genome shotgun (WGS) entry which is preliminary data.</text>
</comment>
<dbReference type="RefSeq" id="XP_031875168.1">
    <property type="nucleotide sequence ID" value="XM_032011114.1"/>
</dbReference>
<dbReference type="EMBL" id="NPIC01000001">
    <property type="protein sequence ID" value="RDL42512.1"/>
    <property type="molecule type" value="Genomic_DNA"/>
</dbReference>
<evidence type="ECO:0008006" key="3">
    <source>
        <dbReference type="Google" id="ProtNLM"/>
    </source>
</evidence>
<evidence type="ECO:0000313" key="2">
    <source>
        <dbReference type="Proteomes" id="UP000254866"/>
    </source>
</evidence>
<dbReference type="AlphaFoldDB" id="A0A370U410"/>
<dbReference type="PANTHER" id="PTHR37540:SF9">
    <property type="entry name" value="ZN(2)-C6 FUNGAL-TYPE DOMAIN-CONTAINING PROTEIN"/>
    <property type="match status" value="1"/>
</dbReference>
<dbReference type="Proteomes" id="UP000254866">
    <property type="component" value="Unassembled WGS sequence"/>
</dbReference>
<dbReference type="STRING" id="2656787.A0A370U410"/>
<gene>
    <name evidence="1" type="ORF">BP5553_02491</name>
</gene>
<proteinExistence type="predicted"/>